<protein>
    <submittedName>
        <fullName evidence="1">Uncharacterized protein</fullName>
    </submittedName>
</protein>
<reference evidence="1" key="1">
    <citation type="journal article" date="2023" name="IMA Fungus">
        <title>Comparative genomic study of the Penicillium genus elucidates a diverse pangenome and 15 lateral gene transfer events.</title>
        <authorList>
            <person name="Petersen C."/>
            <person name="Sorensen T."/>
            <person name="Nielsen M.R."/>
            <person name="Sondergaard T.E."/>
            <person name="Sorensen J.L."/>
            <person name="Fitzpatrick D.A."/>
            <person name="Frisvad J.C."/>
            <person name="Nielsen K.L."/>
        </authorList>
    </citation>
    <scope>NUCLEOTIDE SEQUENCE</scope>
    <source>
        <strain evidence="1">IBT 12815</strain>
    </source>
</reference>
<organism evidence="1 2">
    <name type="scientific">Penicillium hordei</name>
    <dbReference type="NCBI Taxonomy" id="40994"/>
    <lineage>
        <taxon>Eukaryota</taxon>
        <taxon>Fungi</taxon>
        <taxon>Dikarya</taxon>
        <taxon>Ascomycota</taxon>
        <taxon>Pezizomycotina</taxon>
        <taxon>Eurotiomycetes</taxon>
        <taxon>Eurotiomycetidae</taxon>
        <taxon>Eurotiales</taxon>
        <taxon>Aspergillaceae</taxon>
        <taxon>Penicillium</taxon>
    </lineage>
</organism>
<dbReference type="AlphaFoldDB" id="A0AAD6EB50"/>
<name>A0AAD6EB50_9EURO</name>
<dbReference type="EMBL" id="JAQJAE010000002">
    <property type="protein sequence ID" value="KAJ5607072.1"/>
    <property type="molecule type" value="Genomic_DNA"/>
</dbReference>
<evidence type="ECO:0000313" key="1">
    <source>
        <dbReference type="EMBL" id="KAJ5607072.1"/>
    </source>
</evidence>
<feature type="non-terminal residue" evidence="1">
    <location>
        <position position="1"/>
    </location>
</feature>
<comment type="caution">
    <text evidence="1">The sequence shown here is derived from an EMBL/GenBank/DDBJ whole genome shotgun (WGS) entry which is preliminary data.</text>
</comment>
<reference evidence="1" key="2">
    <citation type="submission" date="2023-01" db="EMBL/GenBank/DDBJ databases">
        <authorList>
            <person name="Petersen C."/>
        </authorList>
    </citation>
    <scope>NUCLEOTIDE SEQUENCE</scope>
    <source>
        <strain evidence="1">IBT 12815</strain>
    </source>
</reference>
<evidence type="ECO:0000313" key="2">
    <source>
        <dbReference type="Proteomes" id="UP001213799"/>
    </source>
</evidence>
<dbReference type="Proteomes" id="UP001213799">
    <property type="component" value="Unassembled WGS sequence"/>
</dbReference>
<accession>A0AAD6EB50</accession>
<sequence length="257" mass="29613">MQIPTEIYDHIVHLVWNVYNEFLYLEDDARNYSIIGGGARRDLANLRLVNRAFCRSASPWLFRHINAECTSSLVTPSLEQIMRLSKSPYATCVCQIDFGFKESRQSDASTLYIEDLAERHSSLLIKFTNLRALGFHEPPLSLPQAQRAAYIDTVISIFCYIPLPSLSELEVRFPITHDFGRFFPNRPNSLQTPIEDIIQHLRHLGLYVCAYTDSADQRHKQTPVLPEYTAFPNSTYPPPIYSEWLKMRQISNHSSCL</sequence>
<proteinExistence type="predicted"/>
<gene>
    <name evidence="1" type="ORF">N7537_003691</name>
</gene>
<keyword evidence="2" id="KW-1185">Reference proteome</keyword>
<dbReference type="GeneID" id="81584991"/>
<dbReference type="RefSeq" id="XP_056754497.1">
    <property type="nucleotide sequence ID" value="XM_056894749.1"/>
</dbReference>